<dbReference type="Proteomes" id="UP001178507">
    <property type="component" value="Unassembled WGS sequence"/>
</dbReference>
<reference evidence="2" key="1">
    <citation type="submission" date="2023-08" db="EMBL/GenBank/DDBJ databases">
        <authorList>
            <person name="Chen Y."/>
            <person name="Shah S."/>
            <person name="Dougan E. K."/>
            <person name="Thang M."/>
            <person name="Chan C."/>
        </authorList>
    </citation>
    <scope>NUCLEOTIDE SEQUENCE</scope>
</reference>
<gene>
    <name evidence="2" type="ORF">EVOR1521_LOCUS29443</name>
</gene>
<evidence type="ECO:0000313" key="2">
    <source>
        <dbReference type="EMBL" id="CAJ1407836.1"/>
    </source>
</evidence>
<name>A0AA36JMN3_9DINO</name>
<organism evidence="2 3">
    <name type="scientific">Effrenium voratum</name>
    <dbReference type="NCBI Taxonomy" id="2562239"/>
    <lineage>
        <taxon>Eukaryota</taxon>
        <taxon>Sar</taxon>
        <taxon>Alveolata</taxon>
        <taxon>Dinophyceae</taxon>
        <taxon>Suessiales</taxon>
        <taxon>Symbiodiniaceae</taxon>
        <taxon>Effrenium</taxon>
    </lineage>
</organism>
<dbReference type="AlphaFoldDB" id="A0AA36JMN3"/>
<comment type="caution">
    <text evidence="2">The sequence shown here is derived from an EMBL/GenBank/DDBJ whole genome shotgun (WGS) entry which is preliminary data.</text>
</comment>
<evidence type="ECO:0000313" key="3">
    <source>
        <dbReference type="Proteomes" id="UP001178507"/>
    </source>
</evidence>
<dbReference type="SUPFAM" id="SSF48371">
    <property type="entry name" value="ARM repeat"/>
    <property type="match status" value="1"/>
</dbReference>
<keyword evidence="3" id="KW-1185">Reference proteome</keyword>
<dbReference type="InterPro" id="IPR011989">
    <property type="entry name" value="ARM-like"/>
</dbReference>
<dbReference type="InterPro" id="IPR016024">
    <property type="entry name" value="ARM-type_fold"/>
</dbReference>
<accession>A0AA36JMN3</accession>
<dbReference type="Gene3D" id="1.25.10.10">
    <property type="entry name" value="Leucine-rich Repeat Variant"/>
    <property type="match status" value="1"/>
</dbReference>
<dbReference type="EMBL" id="CAUJNA010003693">
    <property type="protein sequence ID" value="CAJ1407836.1"/>
    <property type="molecule type" value="Genomic_DNA"/>
</dbReference>
<feature type="non-terminal residue" evidence="2">
    <location>
        <position position="741"/>
    </location>
</feature>
<sequence>VEALEDELESIGRFRAIEVEQQQRLRTLLASSDSDRLLTFFDIWKRYTQGEWGLRRVAGDLEKVHGFCHDRDIQVCAGSVFDELLTKASLLSRVQRFFCARSKMLFLLFYAGHGRPGTGDWIMEDEDVSFADILHLWQHGLRMPGASLLIISDACHSGAWVTEAARAGRSDVMVQASCAALEKALDGVFISLWLLVQCGEVAPQHALKHLESLERHPCIYKEVQNELPSLGSGWPPPKLLELPSKTDATASATRRNSAVLFVHQEHCRIRRRAARRRERSAPCSGQALPLHELGAESCNFVPERGRYPKGLHPEAVTLVEQLAEQDCDAPVLVNLLDRACAAAADSQLRSSLISAGLQEALGSILLGAADAQNVDLARAALCSLWNLASSHRAAVAGGTVPHALCDALAIRSPVVVEWSARVVWLLAEEPAAREHLLACNVLHALRSCAQSGTQWVAVEDRPADALGWTDGEDRATKDWKRCLLTWVLIGWANVVEDKFAPMKLLRSLRAWMPYRGLRPEPEGMTWMQADGRMRRQAERTWLREVVACWHGFVASLLPPLQLLCWLRPFIPHRGLRPEQEEEKVMTWPELEERMREQSFRYCLLTSFEAWLTWLSTERRQDSVMWVIDTSRWPRPWHSTERTWAPAGRSQRRAEWARHKAVQLRDAEEERQRQLRQRAEEVAAVASHARQAVEEEVLQDRRRRPTLRPYEFPAVLRNDTELSPRRETYDSPRASPKKTSPR</sequence>
<proteinExistence type="predicted"/>
<feature type="region of interest" description="Disordered" evidence="1">
    <location>
        <begin position="708"/>
        <end position="741"/>
    </location>
</feature>
<dbReference type="Gene3D" id="3.40.50.1460">
    <property type="match status" value="1"/>
</dbReference>
<protein>
    <submittedName>
        <fullName evidence="2">Uncharacterized protein</fullName>
    </submittedName>
</protein>
<evidence type="ECO:0000256" key="1">
    <source>
        <dbReference type="SAM" id="MobiDB-lite"/>
    </source>
</evidence>
<feature type="compositionally biased region" description="Basic and acidic residues" evidence="1">
    <location>
        <begin position="717"/>
        <end position="729"/>
    </location>
</feature>